<organism evidence="3 4">
    <name type="scientific">Owenia fusiformis</name>
    <name type="common">Polychaete worm</name>
    <dbReference type="NCBI Taxonomy" id="6347"/>
    <lineage>
        <taxon>Eukaryota</taxon>
        <taxon>Metazoa</taxon>
        <taxon>Spiralia</taxon>
        <taxon>Lophotrochozoa</taxon>
        <taxon>Annelida</taxon>
        <taxon>Polychaeta</taxon>
        <taxon>Sedentaria</taxon>
        <taxon>Canalipalpata</taxon>
        <taxon>Sabellida</taxon>
        <taxon>Oweniida</taxon>
        <taxon>Oweniidae</taxon>
        <taxon>Owenia</taxon>
    </lineage>
</organism>
<proteinExistence type="predicted"/>
<evidence type="ECO:0000313" key="4">
    <source>
        <dbReference type="Proteomes" id="UP000749559"/>
    </source>
</evidence>
<keyword evidence="2" id="KW-1133">Transmembrane helix</keyword>
<evidence type="ECO:0000313" key="3">
    <source>
        <dbReference type="EMBL" id="CAH1780483.1"/>
    </source>
</evidence>
<keyword evidence="2" id="KW-0472">Membrane</keyword>
<gene>
    <name evidence="3" type="ORF">OFUS_LOCUS7173</name>
</gene>
<evidence type="ECO:0000256" key="2">
    <source>
        <dbReference type="SAM" id="Phobius"/>
    </source>
</evidence>
<feature type="transmembrane region" description="Helical" evidence="2">
    <location>
        <begin position="114"/>
        <end position="134"/>
    </location>
</feature>
<keyword evidence="2" id="KW-0812">Transmembrane</keyword>
<dbReference type="EMBL" id="CAIIXF020000003">
    <property type="protein sequence ID" value="CAH1780483.1"/>
    <property type="molecule type" value="Genomic_DNA"/>
</dbReference>
<feature type="transmembrane region" description="Helical" evidence="2">
    <location>
        <begin position="46"/>
        <end position="65"/>
    </location>
</feature>
<keyword evidence="4" id="KW-1185">Reference proteome</keyword>
<name>A0A8S4NHU0_OWEFU</name>
<feature type="compositionally biased region" description="Polar residues" evidence="1">
    <location>
        <begin position="1"/>
        <end position="12"/>
    </location>
</feature>
<dbReference type="AlphaFoldDB" id="A0A8S4NHU0"/>
<evidence type="ECO:0008006" key="5">
    <source>
        <dbReference type="Google" id="ProtNLM"/>
    </source>
</evidence>
<dbReference type="Proteomes" id="UP000749559">
    <property type="component" value="Unassembled WGS sequence"/>
</dbReference>
<feature type="transmembrane region" description="Helical" evidence="2">
    <location>
        <begin position="86"/>
        <end position="108"/>
    </location>
</feature>
<protein>
    <recommendedName>
        <fullName evidence="5">Transmembrane protein</fullName>
    </recommendedName>
</protein>
<sequence>MSSEPQTSSTATRGPAYKAPIIPNTPSSTINSMLRTRCEKGFNNPIKAGIAFMICFMFTAINKVYDTFRKDQPHSHTVWMMSSSAITLGVILGTVVAYHAALAMAVVVHSLLYIGAWVVGLFALALGIAGMVFFDKDGKRSE</sequence>
<evidence type="ECO:0000256" key="1">
    <source>
        <dbReference type="SAM" id="MobiDB-lite"/>
    </source>
</evidence>
<reference evidence="3" key="1">
    <citation type="submission" date="2022-03" db="EMBL/GenBank/DDBJ databases">
        <authorList>
            <person name="Martin C."/>
        </authorList>
    </citation>
    <scope>NUCLEOTIDE SEQUENCE</scope>
</reference>
<feature type="region of interest" description="Disordered" evidence="1">
    <location>
        <begin position="1"/>
        <end position="24"/>
    </location>
</feature>
<accession>A0A8S4NHU0</accession>
<comment type="caution">
    <text evidence="3">The sequence shown here is derived from an EMBL/GenBank/DDBJ whole genome shotgun (WGS) entry which is preliminary data.</text>
</comment>